<accession>A0AAW0QYP4</accession>
<dbReference type="AlphaFoldDB" id="A0AAW0QYP4"/>
<organism evidence="3 4">
    <name type="scientific">Apiospora kogelbergensis</name>
    <dbReference type="NCBI Taxonomy" id="1337665"/>
    <lineage>
        <taxon>Eukaryota</taxon>
        <taxon>Fungi</taxon>
        <taxon>Dikarya</taxon>
        <taxon>Ascomycota</taxon>
        <taxon>Pezizomycotina</taxon>
        <taxon>Sordariomycetes</taxon>
        <taxon>Xylariomycetidae</taxon>
        <taxon>Amphisphaeriales</taxon>
        <taxon>Apiosporaceae</taxon>
        <taxon>Apiospora</taxon>
    </lineage>
</organism>
<dbReference type="Gene3D" id="3.30.560.10">
    <property type="entry name" value="Glucose Oxidase, domain 3"/>
    <property type="match status" value="1"/>
</dbReference>
<dbReference type="PANTHER" id="PTHR11552">
    <property type="entry name" value="GLUCOSE-METHANOL-CHOLINE GMC OXIDOREDUCTASE"/>
    <property type="match status" value="1"/>
</dbReference>
<dbReference type="InterPro" id="IPR036188">
    <property type="entry name" value="FAD/NAD-bd_sf"/>
</dbReference>
<dbReference type="Pfam" id="PF05199">
    <property type="entry name" value="GMC_oxred_C"/>
    <property type="match status" value="1"/>
</dbReference>
<feature type="domain" description="Glucose-methanol-choline oxidoreductase C-terminal" evidence="2">
    <location>
        <begin position="21"/>
        <end position="130"/>
    </location>
</feature>
<name>A0AAW0QYP4_9PEZI</name>
<dbReference type="SUPFAM" id="SSF54373">
    <property type="entry name" value="FAD-linked reductases, C-terminal domain"/>
    <property type="match status" value="1"/>
</dbReference>
<proteinExistence type="inferred from homology"/>
<evidence type="ECO:0000313" key="3">
    <source>
        <dbReference type="EMBL" id="KAK8120097.1"/>
    </source>
</evidence>
<evidence type="ECO:0000259" key="2">
    <source>
        <dbReference type="Pfam" id="PF05199"/>
    </source>
</evidence>
<dbReference type="Proteomes" id="UP001392437">
    <property type="component" value="Unassembled WGS sequence"/>
</dbReference>
<dbReference type="EMBL" id="JAQQWP010000004">
    <property type="protein sequence ID" value="KAK8120097.1"/>
    <property type="molecule type" value="Genomic_DNA"/>
</dbReference>
<dbReference type="InterPro" id="IPR007867">
    <property type="entry name" value="GMC_OxRtase_C"/>
</dbReference>
<keyword evidence="4" id="KW-1185">Reference proteome</keyword>
<dbReference type="Gene3D" id="3.50.50.60">
    <property type="entry name" value="FAD/NAD(P)-binding domain"/>
    <property type="match status" value="1"/>
</dbReference>
<dbReference type="GO" id="GO:0050660">
    <property type="term" value="F:flavin adenine dinucleotide binding"/>
    <property type="evidence" value="ECO:0007669"/>
    <property type="project" value="InterPro"/>
</dbReference>
<sequence length="152" mass="16402">MLYTGSASGSRGGFSSISLSPISRGSITLASTYFHNAPLIDPNYLATAVDRCIYREGVRKEVAVVCSTGTLLGREILDGEAQLEELEKPYTASSTDEYIDARIRAAVRSVHHPMGTAAMRKVVDTNLRIRAFAACASSMPRSCLSLSLPISW</sequence>
<reference evidence="3 4" key="1">
    <citation type="submission" date="2023-01" db="EMBL/GenBank/DDBJ databases">
        <title>Analysis of 21 Apiospora genomes using comparative genomics revels a genus with tremendous synthesis potential of carbohydrate active enzymes and secondary metabolites.</title>
        <authorList>
            <person name="Sorensen T."/>
        </authorList>
    </citation>
    <scope>NUCLEOTIDE SEQUENCE [LARGE SCALE GENOMIC DNA]</scope>
    <source>
        <strain evidence="3 4">CBS 117206</strain>
    </source>
</reference>
<dbReference type="InterPro" id="IPR012132">
    <property type="entry name" value="GMC_OxRdtase"/>
</dbReference>
<comment type="caution">
    <text evidence="3">The sequence shown here is derived from an EMBL/GenBank/DDBJ whole genome shotgun (WGS) entry which is preliminary data.</text>
</comment>
<protein>
    <submittedName>
        <fullName evidence="3">GMC oxidoreductase</fullName>
    </submittedName>
</protein>
<comment type="similarity">
    <text evidence="1">Belongs to the GMC oxidoreductase family.</text>
</comment>
<gene>
    <name evidence="3" type="ORF">PG999_004217</name>
</gene>
<dbReference type="GO" id="GO:0016614">
    <property type="term" value="F:oxidoreductase activity, acting on CH-OH group of donors"/>
    <property type="evidence" value="ECO:0007669"/>
    <property type="project" value="InterPro"/>
</dbReference>
<dbReference type="PANTHER" id="PTHR11552:SF147">
    <property type="entry name" value="CHOLINE DEHYDROGENASE, MITOCHONDRIAL"/>
    <property type="match status" value="1"/>
</dbReference>
<evidence type="ECO:0000313" key="4">
    <source>
        <dbReference type="Proteomes" id="UP001392437"/>
    </source>
</evidence>
<evidence type="ECO:0000256" key="1">
    <source>
        <dbReference type="ARBA" id="ARBA00010790"/>
    </source>
</evidence>